<dbReference type="InParanoid" id="A0A286U9E4"/>
<feature type="compositionally biased region" description="Acidic residues" evidence="1">
    <location>
        <begin position="484"/>
        <end position="497"/>
    </location>
</feature>
<dbReference type="InterPro" id="IPR000270">
    <property type="entry name" value="PB1_dom"/>
</dbReference>
<feature type="region of interest" description="Disordered" evidence="1">
    <location>
        <begin position="479"/>
        <end position="523"/>
    </location>
</feature>
<dbReference type="Proteomes" id="UP000217199">
    <property type="component" value="Unassembled WGS sequence"/>
</dbReference>
<feature type="region of interest" description="Disordered" evidence="1">
    <location>
        <begin position="621"/>
        <end position="656"/>
    </location>
</feature>
<feature type="compositionally biased region" description="Polar residues" evidence="1">
    <location>
        <begin position="756"/>
        <end position="775"/>
    </location>
</feature>
<dbReference type="OrthoDB" id="3244370at2759"/>
<comment type="caution">
    <text evidence="3">The sequence shown here is derived from an EMBL/GenBank/DDBJ whole genome shotgun (WGS) entry which is preliminary data.</text>
</comment>
<feature type="compositionally biased region" description="Polar residues" evidence="1">
    <location>
        <begin position="925"/>
        <end position="942"/>
    </location>
</feature>
<feature type="compositionally biased region" description="Pro residues" evidence="1">
    <location>
        <begin position="889"/>
        <end position="899"/>
    </location>
</feature>
<dbReference type="STRING" id="2282107.A0A286U9E4"/>
<dbReference type="AlphaFoldDB" id="A0A286U9E4"/>
<protein>
    <recommendedName>
        <fullName evidence="2">PX domain-containing protein</fullName>
    </recommendedName>
</protein>
<dbReference type="EMBL" id="NBII01000008">
    <property type="protein sequence ID" value="PAV16193.1"/>
    <property type="molecule type" value="Genomic_DNA"/>
</dbReference>
<feature type="region of interest" description="Disordered" evidence="1">
    <location>
        <begin position="597"/>
        <end position="616"/>
    </location>
</feature>
<dbReference type="GO" id="GO:0035091">
    <property type="term" value="F:phosphatidylinositol binding"/>
    <property type="evidence" value="ECO:0007669"/>
    <property type="project" value="InterPro"/>
</dbReference>
<feature type="domain" description="PX" evidence="2">
    <location>
        <begin position="64"/>
        <end position="242"/>
    </location>
</feature>
<dbReference type="PROSITE" id="PS50195">
    <property type="entry name" value="PX"/>
    <property type="match status" value="1"/>
</dbReference>
<feature type="compositionally biased region" description="Polar residues" evidence="1">
    <location>
        <begin position="338"/>
        <end position="366"/>
    </location>
</feature>
<evidence type="ECO:0000313" key="4">
    <source>
        <dbReference type="Proteomes" id="UP000217199"/>
    </source>
</evidence>
<sequence length="1057" mass="115301">METSNYHLSGGANLPASSLQYKRAVYKQPPKQFTVDVLLAQKQGNAYSYGMRITPIFGGGDRRSIISRNSDNSSGSSGSVSASTTFSLATRDTTTTSLNTEYEIWRRWEDCLYFQDLLESEYDQMSREKRARLQAGKGVKKNGLYEHEDPTRRLRRAASFESLPPGPDPNMIAKSLHELLPKLAKKGTLFKASKETVEQRAQELRALIEALLMDNEDVPTLIVELRNLRTVRDFFGFWRRDHDRLEKEMAALEKEKARARDADRLGSRGRSRSESLGSRASSIFSNSGFGTYFSGSNVSLHSPPSPSASETSTVSKSPQKSALRKHASHATGEMGELKQSSQVSRPRAQTLNSVRHTPNTYLSPPGNNLTFVSKPLSSAPAGLGFSFDVNGDDDYNSDSANLADSLIPIPDSRMVNNLGKGVRFAPMDPKRKSTMSEETEGEPIIVSLEEGESLPFGEDTQMLVMREHEHLLARVGRGVQDMTIQEEDEQEDGDEYPLSDSSGDHHQYQYQTRELSVSRRRRETDLSTLNTDSFFANRSGMFFRTPSTCTESDMSVMSDTQSQMTSGSETVDRTDTPVMVANSRAAAHAEALRLLTGGAPRRSESPDSNWLSPPSIRFSVQTTNSSVESGSGSGSSGFGARHESSDTQSSLSVRPSSLRSSIASCVDIDKYMSSSPVVLHIPLEDSEESTDDTLNRSYGHSGKEIGIVSKMDAGTRIKTRESLVSMQTVMTDYSMDNRVSSYGNSECSETSVSFQLTQPSPRSQTPVMASSQSIPPNLAPQEALNRISAVSMNESTEDGDDILDSYFFGFSNPLSGQQARPSSSAHGHPQSTISYSNEPLGLSSNKPRESPLPWLQSDPISPTSPPSARASVMTTDLFPIAVSFAPLTPSAPSPSPIPSSRPTNGKMYLGGTSHSPSPPSPSPSRVKTPQVPHTPTPSIRSEDTITNTSLMIKAVYGIHIIAFRVDRSAPLTEVRDKLRHKLTDQQGIPLAGDIALGYKPPPLNPGGRARSNSASSMIGSHGNLVMITTPKDWKDALKSCSPGTKLTLHVLDVYNSK</sequence>
<feature type="region of interest" description="Disordered" evidence="1">
    <location>
        <begin position="254"/>
        <end position="280"/>
    </location>
</feature>
<feature type="compositionally biased region" description="Low complexity" evidence="1">
    <location>
        <begin position="307"/>
        <end position="318"/>
    </location>
</feature>
<dbReference type="InterPro" id="IPR001683">
    <property type="entry name" value="PX_dom"/>
</dbReference>
<gene>
    <name evidence="3" type="ORF">PNOK_0781300</name>
</gene>
<keyword evidence="4" id="KW-1185">Reference proteome</keyword>
<feature type="region of interest" description="Disordered" evidence="1">
    <location>
        <begin position="756"/>
        <end position="778"/>
    </location>
</feature>
<accession>A0A286U9E4</accession>
<evidence type="ECO:0000259" key="2">
    <source>
        <dbReference type="PROSITE" id="PS50195"/>
    </source>
</evidence>
<evidence type="ECO:0000256" key="1">
    <source>
        <dbReference type="SAM" id="MobiDB-lite"/>
    </source>
</evidence>
<name>A0A286U9E4_9AGAM</name>
<reference evidence="3 4" key="1">
    <citation type="journal article" date="2017" name="Mol. Ecol.">
        <title>Comparative and population genomic landscape of Phellinus noxius: A hypervariable fungus causing root rot in trees.</title>
        <authorList>
            <person name="Chung C.L."/>
            <person name="Lee T.J."/>
            <person name="Akiba M."/>
            <person name="Lee H.H."/>
            <person name="Kuo T.H."/>
            <person name="Liu D."/>
            <person name="Ke H.M."/>
            <person name="Yokoi T."/>
            <person name="Roa M.B."/>
            <person name="Lu M.J."/>
            <person name="Chang Y.Y."/>
            <person name="Ann P.J."/>
            <person name="Tsai J.N."/>
            <person name="Chen C.Y."/>
            <person name="Tzean S.S."/>
            <person name="Ota Y."/>
            <person name="Hattori T."/>
            <person name="Sahashi N."/>
            <person name="Liou R.F."/>
            <person name="Kikuchi T."/>
            <person name="Tsai I.J."/>
        </authorList>
    </citation>
    <scope>NUCLEOTIDE SEQUENCE [LARGE SCALE GENOMIC DNA]</scope>
    <source>
        <strain evidence="3 4">FFPRI411160</strain>
    </source>
</reference>
<feature type="compositionally biased region" description="Basic and acidic residues" evidence="1">
    <location>
        <begin position="254"/>
        <end position="266"/>
    </location>
</feature>
<feature type="compositionally biased region" description="Polar residues" evidence="1">
    <location>
        <begin position="606"/>
        <end position="616"/>
    </location>
</feature>
<dbReference type="InterPro" id="IPR036871">
    <property type="entry name" value="PX_dom_sf"/>
</dbReference>
<feature type="region of interest" description="Disordered" evidence="1">
    <location>
        <begin position="814"/>
        <end position="870"/>
    </location>
</feature>
<feature type="region of interest" description="Disordered" evidence="1">
    <location>
        <begin position="888"/>
        <end position="942"/>
    </location>
</feature>
<evidence type="ECO:0000313" key="3">
    <source>
        <dbReference type="EMBL" id="PAV16193.1"/>
    </source>
</evidence>
<feature type="compositionally biased region" description="Polar residues" evidence="1">
    <location>
        <begin position="814"/>
        <end position="845"/>
    </location>
</feature>
<organism evidence="3 4">
    <name type="scientific">Pyrrhoderma noxium</name>
    <dbReference type="NCBI Taxonomy" id="2282107"/>
    <lineage>
        <taxon>Eukaryota</taxon>
        <taxon>Fungi</taxon>
        <taxon>Dikarya</taxon>
        <taxon>Basidiomycota</taxon>
        <taxon>Agaricomycotina</taxon>
        <taxon>Agaricomycetes</taxon>
        <taxon>Hymenochaetales</taxon>
        <taxon>Hymenochaetaceae</taxon>
        <taxon>Pyrrhoderma</taxon>
    </lineage>
</organism>
<dbReference type="SMART" id="SM00666">
    <property type="entry name" value="PB1"/>
    <property type="match status" value="1"/>
</dbReference>
<feature type="region of interest" description="Disordered" evidence="1">
    <location>
        <begin position="298"/>
        <end position="366"/>
    </location>
</feature>
<dbReference type="Gene3D" id="3.30.1520.10">
    <property type="entry name" value="Phox-like domain"/>
    <property type="match status" value="1"/>
</dbReference>
<proteinExistence type="predicted"/>